<accession>A9G270</accession>
<dbReference type="STRING" id="448385.sce2425"/>
<keyword evidence="2" id="KW-1185">Reference proteome</keyword>
<gene>
    <name evidence="1" type="ordered locus">sce2425</name>
</gene>
<dbReference type="AlphaFoldDB" id="A9G270"/>
<dbReference type="HOGENOM" id="CLU_139191_0_0_7"/>
<evidence type="ECO:0000313" key="2">
    <source>
        <dbReference type="Proteomes" id="UP000002139"/>
    </source>
</evidence>
<reference evidence="1 2" key="1">
    <citation type="journal article" date="2007" name="Nat. Biotechnol.">
        <title>Complete genome sequence of the myxobacterium Sorangium cellulosum.</title>
        <authorList>
            <person name="Schneiker S."/>
            <person name="Perlova O."/>
            <person name="Kaiser O."/>
            <person name="Gerth K."/>
            <person name="Alici A."/>
            <person name="Altmeyer M.O."/>
            <person name="Bartels D."/>
            <person name="Bekel T."/>
            <person name="Beyer S."/>
            <person name="Bode E."/>
            <person name="Bode H.B."/>
            <person name="Bolten C.J."/>
            <person name="Choudhuri J.V."/>
            <person name="Doss S."/>
            <person name="Elnakady Y.A."/>
            <person name="Frank B."/>
            <person name="Gaigalat L."/>
            <person name="Goesmann A."/>
            <person name="Groeger C."/>
            <person name="Gross F."/>
            <person name="Jelsbak L."/>
            <person name="Jelsbak L."/>
            <person name="Kalinowski J."/>
            <person name="Kegler C."/>
            <person name="Knauber T."/>
            <person name="Konietzny S."/>
            <person name="Kopp M."/>
            <person name="Krause L."/>
            <person name="Krug D."/>
            <person name="Linke B."/>
            <person name="Mahmud T."/>
            <person name="Martinez-Arias R."/>
            <person name="McHardy A.C."/>
            <person name="Merai M."/>
            <person name="Meyer F."/>
            <person name="Mormann S."/>
            <person name="Munoz-Dorado J."/>
            <person name="Perez J."/>
            <person name="Pradella S."/>
            <person name="Rachid S."/>
            <person name="Raddatz G."/>
            <person name="Rosenau F."/>
            <person name="Rueckert C."/>
            <person name="Sasse F."/>
            <person name="Scharfe M."/>
            <person name="Schuster S.C."/>
            <person name="Suen G."/>
            <person name="Treuner-Lange A."/>
            <person name="Velicer G.J."/>
            <person name="Vorholter F.-J."/>
            <person name="Weissman K.J."/>
            <person name="Welch R.D."/>
            <person name="Wenzel S.C."/>
            <person name="Whitworth D.E."/>
            <person name="Wilhelm S."/>
            <person name="Wittmann C."/>
            <person name="Bloecker H."/>
            <person name="Puehler A."/>
            <person name="Mueller R."/>
        </authorList>
    </citation>
    <scope>NUCLEOTIDE SEQUENCE [LARGE SCALE GENOMIC DNA]</scope>
    <source>
        <strain evidence="2">So ce56</strain>
    </source>
</reference>
<name>A9G270_SORC5</name>
<dbReference type="Proteomes" id="UP000002139">
    <property type="component" value="Chromosome"/>
</dbReference>
<evidence type="ECO:0000313" key="1">
    <source>
        <dbReference type="EMBL" id="CAN92584.1"/>
    </source>
</evidence>
<proteinExistence type="predicted"/>
<organism evidence="1 2">
    <name type="scientific">Sorangium cellulosum (strain So ce56)</name>
    <name type="common">Polyangium cellulosum (strain So ce56)</name>
    <dbReference type="NCBI Taxonomy" id="448385"/>
    <lineage>
        <taxon>Bacteria</taxon>
        <taxon>Pseudomonadati</taxon>
        <taxon>Myxococcota</taxon>
        <taxon>Polyangia</taxon>
        <taxon>Polyangiales</taxon>
        <taxon>Polyangiaceae</taxon>
        <taxon>Sorangium</taxon>
    </lineage>
</organism>
<dbReference type="EMBL" id="AM746676">
    <property type="protein sequence ID" value="CAN92584.1"/>
    <property type="molecule type" value="Genomic_DNA"/>
</dbReference>
<sequence>MRGRRYRTLTSSLAYGRRRTCGLCLLRGRDKRATVIVARALRVQVGGYPLKLVPSFTIALALAMLPGCGASLSGLCEDKCDCTGSCSERDEVECVDALEDAERSAGYDGCEDQFDEAISCIDDEFVCDGRDVAIAGCNTVLENLRECAGLPVYGAVVAQFF</sequence>
<protein>
    <submittedName>
        <fullName evidence="1">Uncharacterized protein</fullName>
    </submittedName>
</protein>
<dbReference type="KEGG" id="scl:sce2425"/>